<dbReference type="GO" id="GO:0017116">
    <property type="term" value="F:single-stranded DNA helicase activity"/>
    <property type="evidence" value="ECO:0007669"/>
    <property type="project" value="TreeGrafter"/>
</dbReference>
<dbReference type="CDD" id="cd17933">
    <property type="entry name" value="DEXSc_RecD-like"/>
    <property type="match status" value="1"/>
</dbReference>
<dbReference type="InterPro" id="IPR006345">
    <property type="entry name" value="RecD2"/>
</dbReference>
<dbReference type="InterPro" id="IPR027785">
    <property type="entry name" value="UvrD-like_helicase_C"/>
</dbReference>
<dbReference type="Gene3D" id="1.10.10.2220">
    <property type="match status" value="1"/>
</dbReference>
<dbReference type="InterPro" id="IPR027417">
    <property type="entry name" value="P-loop_NTPase"/>
</dbReference>
<dbReference type="SMART" id="SM00278">
    <property type="entry name" value="HhH1"/>
    <property type="match status" value="3"/>
</dbReference>
<evidence type="ECO:0000256" key="2">
    <source>
        <dbReference type="ARBA" id="ARBA00022840"/>
    </source>
</evidence>
<organism evidence="5 6">
    <name type="scientific">Candidatus Magnetobacterium bavaricum</name>
    <dbReference type="NCBI Taxonomy" id="29290"/>
    <lineage>
        <taxon>Bacteria</taxon>
        <taxon>Pseudomonadati</taxon>
        <taxon>Nitrospirota</taxon>
        <taxon>Thermodesulfovibrionia</taxon>
        <taxon>Thermodesulfovibrionales</taxon>
        <taxon>Candidatus Magnetobacteriaceae</taxon>
        <taxon>Candidatus Magnetobacterium</taxon>
    </lineage>
</organism>
<evidence type="ECO:0000313" key="6">
    <source>
        <dbReference type="Proteomes" id="UP000033423"/>
    </source>
</evidence>
<dbReference type="InterPro" id="IPR050534">
    <property type="entry name" value="Coronavir_polyprotein_1ab"/>
</dbReference>
<keyword evidence="2" id="KW-0067">ATP-binding</keyword>
<dbReference type="PANTHER" id="PTHR43788">
    <property type="entry name" value="DNA2/NAM7 HELICASE FAMILY MEMBER"/>
    <property type="match status" value="1"/>
</dbReference>
<dbReference type="HAMAP" id="MF_01488">
    <property type="entry name" value="RecD2"/>
    <property type="match status" value="1"/>
</dbReference>
<feature type="domain" description="AAA+ ATPase" evidence="4">
    <location>
        <begin position="346"/>
        <end position="494"/>
    </location>
</feature>
<dbReference type="SMART" id="SM00382">
    <property type="entry name" value="AAA"/>
    <property type="match status" value="1"/>
</dbReference>
<dbReference type="Pfam" id="PF23139">
    <property type="entry name" value="OB_YrrC"/>
    <property type="match status" value="1"/>
</dbReference>
<dbReference type="Pfam" id="PF18335">
    <property type="entry name" value="SH3_13"/>
    <property type="match status" value="1"/>
</dbReference>
<evidence type="ECO:0000259" key="4">
    <source>
        <dbReference type="SMART" id="SM00382"/>
    </source>
</evidence>
<dbReference type="InterPro" id="IPR029493">
    <property type="entry name" value="RecD2-like_HHH"/>
</dbReference>
<dbReference type="CDD" id="cd18809">
    <property type="entry name" value="SF1_C_RecD"/>
    <property type="match status" value="1"/>
</dbReference>
<dbReference type="Gene3D" id="1.10.150.20">
    <property type="entry name" value="5' to 3' exonuclease, C-terminal subdomain"/>
    <property type="match status" value="1"/>
</dbReference>
<accession>A0A0F3H2Z1</accession>
<dbReference type="Pfam" id="PF14520">
    <property type="entry name" value="HHH_5"/>
    <property type="match status" value="1"/>
</dbReference>
<dbReference type="AlphaFoldDB" id="A0A0F3H2Z1"/>
<dbReference type="Pfam" id="PF13538">
    <property type="entry name" value="UvrD_C_2"/>
    <property type="match status" value="1"/>
</dbReference>
<dbReference type="InterPro" id="IPR003593">
    <property type="entry name" value="AAA+_ATPase"/>
</dbReference>
<feature type="domain" description="Helix-hairpin-helix DNA-binding motif class 1" evidence="3">
    <location>
        <begin position="96"/>
        <end position="110"/>
    </location>
</feature>
<dbReference type="NCBIfam" id="TIGR01448">
    <property type="entry name" value="recD_rel"/>
    <property type="match status" value="1"/>
</dbReference>
<dbReference type="Gene3D" id="3.40.50.300">
    <property type="entry name" value="P-loop containing nucleotide triphosphate hydrolases"/>
    <property type="match status" value="2"/>
</dbReference>
<evidence type="ECO:0000256" key="1">
    <source>
        <dbReference type="ARBA" id="ARBA00022741"/>
    </source>
</evidence>
<name>A0A0F3H2Z1_9BACT</name>
<proteinExistence type="inferred from homology"/>
<dbReference type="GO" id="GO:0005524">
    <property type="term" value="F:ATP binding"/>
    <property type="evidence" value="ECO:0007669"/>
    <property type="project" value="UniProtKB-KW"/>
</dbReference>
<feature type="domain" description="Helix-hairpin-helix DNA-binding motif class 1" evidence="3">
    <location>
        <begin position="188"/>
        <end position="207"/>
    </location>
</feature>
<dbReference type="PANTHER" id="PTHR43788:SF6">
    <property type="entry name" value="DNA HELICASE B"/>
    <property type="match status" value="1"/>
</dbReference>
<dbReference type="InterPro" id="IPR003583">
    <property type="entry name" value="Hlx-hairpin-Hlx_DNA-bd_motif"/>
</dbReference>
<keyword evidence="1" id="KW-0547">Nucleotide-binding</keyword>
<dbReference type="InterPro" id="IPR010994">
    <property type="entry name" value="RuvA_2-like"/>
</dbReference>
<dbReference type="GO" id="GO:0006281">
    <property type="term" value="P:DNA repair"/>
    <property type="evidence" value="ECO:0007669"/>
    <property type="project" value="InterPro"/>
</dbReference>
<dbReference type="PATRIC" id="fig|29290.4.peg.714"/>
<dbReference type="InterPro" id="IPR041451">
    <property type="entry name" value="RecD2_SH13"/>
</dbReference>
<dbReference type="GO" id="GO:0006310">
    <property type="term" value="P:DNA recombination"/>
    <property type="evidence" value="ECO:0007669"/>
    <property type="project" value="InterPro"/>
</dbReference>
<protein>
    <submittedName>
        <fullName evidence="5">Recombinase D</fullName>
    </submittedName>
</protein>
<dbReference type="GO" id="GO:0003677">
    <property type="term" value="F:DNA binding"/>
    <property type="evidence" value="ECO:0007669"/>
    <property type="project" value="InterPro"/>
</dbReference>
<sequence length="729" mass="81001">MFTQDTDIELQGQVERVTYCSEETGFTIARFTVPGRRDLVTISGALPGINVGEELRLKGLWVNHKKYGLQFKVNSYQCITPATVEGIKRYLGSGLIKGIGPVLAKRLVEMFADETLNVIDTGVERLKEVEGIGDKRVEKIRLAWAQQRDIREIMLFLQGHGVSATYATKIFKQYGGSAIKQVKDNPYQLATDIHGIGFITADKIAQKLGFSKDSELRAGAGILYVLHELSNDGHVYYPYEPLMAHCQNVLEVESETLRKPFDWLVIENKIIVEDLNKGDIGQGHKGVYLAKYNVSECGIADALLRLLSAPKTLRTFSVEKAIEWVQKELSITLASNQASAVKAAITDKVLVITGGPGTGKTTIINAIIKVYQQLHQHVLLTAPTGRAAKRMQESTGCEAKTLHRLLEFSPKSGSFKRNDQTPLEADLVVVDEASMIDTVLMYHFLKAVPRPATLIIVGDTDQLPSVGPGNVLQDIINARSVPSVRLREIFRQSRQSQIVVNAHRINTGEMPVLTNKLAPQQDFCFVEIEDPEAILKRIVQLCKDEIPRMYGFNPQADIQVLTAMHKGTLGATALNAQLQQALNPSTTELIRGGRVFKAGDKVMQIVNNYDKDVYNGDIGTIGRINAVEHEITVEFDGRVVVYDFLDLDEIVLAYAVSIHKAQGSEYPAVVMPIHTQQFIMLQRNLLYTAITRARRLVVLVGSKRAIAIAVNNNKTQRRYTYLKNRLQAG</sequence>
<dbReference type="GO" id="GO:0009338">
    <property type="term" value="C:exodeoxyribonuclease V complex"/>
    <property type="evidence" value="ECO:0007669"/>
    <property type="project" value="TreeGrafter"/>
</dbReference>
<dbReference type="Proteomes" id="UP000033423">
    <property type="component" value="Unassembled WGS sequence"/>
</dbReference>
<dbReference type="Pfam" id="PF13245">
    <property type="entry name" value="AAA_19"/>
    <property type="match status" value="1"/>
</dbReference>
<dbReference type="SUPFAM" id="SSF52540">
    <property type="entry name" value="P-loop containing nucleoside triphosphate hydrolases"/>
    <property type="match status" value="2"/>
</dbReference>
<dbReference type="EMBL" id="LACI01000241">
    <property type="protein sequence ID" value="KJU87283.1"/>
    <property type="molecule type" value="Genomic_DNA"/>
</dbReference>
<dbReference type="SUPFAM" id="SSF47781">
    <property type="entry name" value="RuvA domain 2-like"/>
    <property type="match status" value="1"/>
</dbReference>
<comment type="caution">
    <text evidence="5">The sequence shown here is derived from an EMBL/GenBank/DDBJ whole genome shotgun (WGS) entry which is preliminary data.</text>
</comment>
<dbReference type="InterPro" id="IPR055446">
    <property type="entry name" value="RecD2_N_OB"/>
</dbReference>
<evidence type="ECO:0000313" key="5">
    <source>
        <dbReference type="EMBL" id="KJU87283.1"/>
    </source>
</evidence>
<evidence type="ECO:0000259" key="3">
    <source>
        <dbReference type="SMART" id="SM00278"/>
    </source>
</evidence>
<dbReference type="Gene3D" id="2.30.30.940">
    <property type="match status" value="1"/>
</dbReference>
<reference evidence="5 6" key="1">
    <citation type="submission" date="2015-02" db="EMBL/GenBank/DDBJ databases">
        <title>Single-cell genomics of uncultivated deep-branching MTB reveals a conserved set of magnetosome genes.</title>
        <authorList>
            <person name="Kolinko S."/>
            <person name="Richter M."/>
            <person name="Glockner F.O."/>
            <person name="Brachmann A."/>
            <person name="Schuler D."/>
        </authorList>
    </citation>
    <scope>NUCLEOTIDE SEQUENCE [LARGE SCALE GENOMIC DNA]</scope>
    <source>
        <strain evidence="5">TM-1</strain>
    </source>
</reference>
<gene>
    <name evidence="5" type="ORF">MBAV_000531</name>
</gene>
<feature type="domain" description="Helix-hairpin-helix DNA-binding motif class 1" evidence="3">
    <location>
        <begin position="124"/>
        <end position="143"/>
    </location>
</feature>
<dbReference type="Pfam" id="PF14490">
    <property type="entry name" value="HHH_RecD2"/>
    <property type="match status" value="1"/>
</dbReference>
<keyword evidence="6" id="KW-1185">Reference proteome</keyword>
<dbReference type="GO" id="GO:0043139">
    <property type="term" value="F:5'-3' DNA helicase activity"/>
    <property type="evidence" value="ECO:0007669"/>
    <property type="project" value="InterPro"/>
</dbReference>